<gene>
    <name evidence="12" type="ORF">METZ01_LOCUS137282</name>
</gene>
<dbReference type="SUPFAM" id="SSF51905">
    <property type="entry name" value="FAD/NAD(P)-binding domain"/>
    <property type="match status" value="1"/>
</dbReference>
<evidence type="ECO:0000256" key="6">
    <source>
        <dbReference type="ARBA" id="ARBA00022723"/>
    </source>
</evidence>
<protein>
    <recommendedName>
        <fullName evidence="13">NADH:flavin oxidoreductase/NADH oxidase N-terminal domain-containing protein</fullName>
    </recommendedName>
</protein>
<accession>A0A381Z5B2</accession>
<dbReference type="GO" id="GO:0046872">
    <property type="term" value="F:metal ion binding"/>
    <property type="evidence" value="ECO:0007669"/>
    <property type="project" value="UniProtKB-KW"/>
</dbReference>
<keyword evidence="8" id="KW-0408">Iron</keyword>
<dbReference type="GO" id="GO:0016491">
    <property type="term" value="F:oxidoreductase activity"/>
    <property type="evidence" value="ECO:0007669"/>
    <property type="project" value="UniProtKB-KW"/>
</dbReference>
<dbReference type="AlphaFoldDB" id="A0A381Z5B2"/>
<evidence type="ECO:0000256" key="2">
    <source>
        <dbReference type="ARBA" id="ARBA00001966"/>
    </source>
</evidence>
<feature type="domain" description="NADH:flavin oxidoreductase/NADH oxidase N-terminal" evidence="10">
    <location>
        <begin position="10"/>
        <end position="338"/>
    </location>
</feature>
<keyword evidence="4" id="KW-0285">Flavoprotein</keyword>
<dbReference type="InterPro" id="IPR001155">
    <property type="entry name" value="OxRdtase_FMN_N"/>
</dbReference>
<dbReference type="Gene3D" id="3.40.50.720">
    <property type="entry name" value="NAD(P)-binding Rossmann-like Domain"/>
    <property type="match status" value="1"/>
</dbReference>
<dbReference type="InterPro" id="IPR037348">
    <property type="entry name" value="TMADH/DMDH_FMN-bd"/>
</dbReference>
<keyword evidence="6" id="KW-0479">Metal-binding</keyword>
<comment type="similarity">
    <text evidence="3">In the N-terminal section; belongs to the NADH:flavin oxidoreductase/NADH oxidase family.</text>
</comment>
<evidence type="ECO:0000256" key="8">
    <source>
        <dbReference type="ARBA" id="ARBA00023004"/>
    </source>
</evidence>
<dbReference type="SUPFAM" id="SSF51395">
    <property type="entry name" value="FMN-linked oxidoreductases"/>
    <property type="match status" value="1"/>
</dbReference>
<dbReference type="Pfam" id="PF07992">
    <property type="entry name" value="Pyr_redox_2"/>
    <property type="match status" value="1"/>
</dbReference>
<dbReference type="PRINTS" id="PR00368">
    <property type="entry name" value="FADPNR"/>
</dbReference>
<comment type="cofactor">
    <cofactor evidence="1">
        <name>FMN</name>
        <dbReference type="ChEBI" id="CHEBI:58210"/>
    </cofactor>
</comment>
<dbReference type="GO" id="GO:0010181">
    <property type="term" value="F:FMN binding"/>
    <property type="evidence" value="ECO:0007669"/>
    <property type="project" value="InterPro"/>
</dbReference>
<evidence type="ECO:0000313" key="12">
    <source>
        <dbReference type="EMBL" id="SVA84428.1"/>
    </source>
</evidence>
<evidence type="ECO:0000256" key="9">
    <source>
        <dbReference type="ARBA" id="ARBA00023014"/>
    </source>
</evidence>
<sequence>MTIDERYKILFESVKIGPVVAPNRFYQVPHCNGMGFRDVSGMVAMRAIKAEGGWGTVCTEQVEIHHTSEIAPYIELRIWDEKDLPTLSRITKAIHTHGSLAGIELAYNGMNGPNLYSREVPLGPSDLPTVTFTNDPVQARAMTKRDIGNLRRWHRNAALRAKSAGFDIVYVYGAHGLGAPQHFLSRRFNHRTDEYGGSLKNRARLLVELIEDTKDAVGDTCAVACRIGVDELIGEEGIHREEMLELFGEISELPDLWDLTLCSWDIDSSTSRFSEEGHQEQFVTGFKQLTTKPVVGVGRFTSPDAMVSQIRRGVLDLIGAARPSIADPFLPKKIAEDRLEDIRECIGCNICVSGDMTMSPIRCTQNPTMGEEWRKRWHPEKIQDKGQSESVLIVGGGPAGLECARALGRRGYQVTLAEKNKELGGRVLQESRLPGLAAWSRVRDYRLGQIRQMQNVETYLGSDVTVDDILEFGSEHIVLATGSTWRRDGVSRHHLAPQIFPENLTFTPDDIFAGRIPSGKVVVYDDDHFYLGGVLAEHCRKNGCEVTLVTPAGLVSSWTVHTLEQEIIEADLLKKGIRILPHHFVRPGKNLIPEIAHIYTGSEPYEARIVDCDALVLVTARLPNSGLESDLEEVRNSWGDAGIKSVTRIGDALAPATIAAAVYSGHRYARELDEEIDPDAVPFERELTAIAAEPDWNTFWQE</sequence>
<evidence type="ECO:0000256" key="3">
    <source>
        <dbReference type="ARBA" id="ARBA00011048"/>
    </source>
</evidence>
<dbReference type="InterPro" id="IPR036188">
    <property type="entry name" value="FAD/NAD-bd_sf"/>
</dbReference>
<dbReference type="PANTHER" id="PTHR42917">
    <property type="entry name" value="2,4-DIENOYL-COA REDUCTASE"/>
    <property type="match status" value="1"/>
</dbReference>
<dbReference type="InterPro" id="IPR023753">
    <property type="entry name" value="FAD/NAD-binding_dom"/>
</dbReference>
<dbReference type="InterPro" id="IPR013785">
    <property type="entry name" value="Aldolase_TIM"/>
</dbReference>
<comment type="cofactor">
    <cofactor evidence="2">
        <name>[4Fe-4S] cluster</name>
        <dbReference type="ChEBI" id="CHEBI:49883"/>
    </cofactor>
</comment>
<dbReference type="PANTHER" id="PTHR42917:SF2">
    <property type="entry name" value="2,4-DIENOYL-COA REDUCTASE [(2E)-ENOYL-COA-PRODUCING]"/>
    <property type="match status" value="1"/>
</dbReference>
<evidence type="ECO:0000256" key="7">
    <source>
        <dbReference type="ARBA" id="ARBA00023002"/>
    </source>
</evidence>
<keyword evidence="5" id="KW-0288">FMN</keyword>
<evidence type="ECO:0000256" key="4">
    <source>
        <dbReference type="ARBA" id="ARBA00022630"/>
    </source>
</evidence>
<dbReference type="GO" id="GO:0051536">
    <property type="term" value="F:iron-sulfur cluster binding"/>
    <property type="evidence" value="ECO:0007669"/>
    <property type="project" value="UniProtKB-KW"/>
</dbReference>
<keyword evidence="9" id="KW-0411">Iron-sulfur</keyword>
<dbReference type="CDD" id="cd02929">
    <property type="entry name" value="TMADH_HD_FMN"/>
    <property type="match status" value="1"/>
</dbReference>
<evidence type="ECO:0000259" key="10">
    <source>
        <dbReference type="Pfam" id="PF00724"/>
    </source>
</evidence>
<dbReference type="EMBL" id="UINC01020006">
    <property type="protein sequence ID" value="SVA84428.1"/>
    <property type="molecule type" value="Genomic_DNA"/>
</dbReference>
<evidence type="ECO:0000256" key="1">
    <source>
        <dbReference type="ARBA" id="ARBA00001917"/>
    </source>
</evidence>
<keyword evidence="7" id="KW-0560">Oxidoreductase</keyword>
<evidence type="ECO:0000256" key="5">
    <source>
        <dbReference type="ARBA" id="ARBA00022643"/>
    </source>
</evidence>
<proteinExistence type="inferred from homology"/>
<evidence type="ECO:0000259" key="11">
    <source>
        <dbReference type="Pfam" id="PF07992"/>
    </source>
</evidence>
<evidence type="ECO:0008006" key="13">
    <source>
        <dbReference type="Google" id="ProtNLM"/>
    </source>
</evidence>
<organism evidence="12">
    <name type="scientific">marine metagenome</name>
    <dbReference type="NCBI Taxonomy" id="408172"/>
    <lineage>
        <taxon>unclassified sequences</taxon>
        <taxon>metagenomes</taxon>
        <taxon>ecological metagenomes</taxon>
    </lineage>
</organism>
<dbReference type="InterPro" id="IPR051793">
    <property type="entry name" value="NADH:flavin_oxidoreductase"/>
</dbReference>
<dbReference type="Gene3D" id="3.20.20.70">
    <property type="entry name" value="Aldolase class I"/>
    <property type="match status" value="1"/>
</dbReference>
<feature type="domain" description="FAD/NAD(P)-binding" evidence="11">
    <location>
        <begin position="390"/>
        <end position="660"/>
    </location>
</feature>
<name>A0A381Z5B2_9ZZZZ</name>
<dbReference type="SUPFAM" id="SSF51971">
    <property type="entry name" value="Nucleotide-binding domain"/>
    <property type="match status" value="1"/>
</dbReference>
<reference evidence="12" key="1">
    <citation type="submission" date="2018-05" db="EMBL/GenBank/DDBJ databases">
        <authorList>
            <person name="Lanie J.A."/>
            <person name="Ng W.-L."/>
            <person name="Kazmierczak K.M."/>
            <person name="Andrzejewski T.M."/>
            <person name="Davidsen T.M."/>
            <person name="Wayne K.J."/>
            <person name="Tettelin H."/>
            <person name="Glass J.I."/>
            <person name="Rusch D."/>
            <person name="Podicherti R."/>
            <person name="Tsui H.-C.T."/>
            <person name="Winkler M.E."/>
        </authorList>
    </citation>
    <scope>NUCLEOTIDE SEQUENCE</scope>
</reference>
<dbReference type="Gene3D" id="3.50.50.60">
    <property type="entry name" value="FAD/NAD(P)-binding domain"/>
    <property type="match status" value="1"/>
</dbReference>
<dbReference type="Pfam" id="PF00724">
    <property type="entry name" value="Oxidored_FMN"/>
    <property type="match status" value="1"/>
</dbReference>